<organism evidence="1 2">
    <name type="scientific">Qipengyuania flava</name>
    <dbReference type="NCBI Taxonomy" id="192812"/>
    <lineage>
        <taxon>Bacteria</taxon>
        <taxon>Pseudomonadati</taxon>
        <taxon>Pseudomonadota</taxon>
        <taxon>Alphaproteobacteria</taxon>
        <taxon>Sphingomonadales</taxon>
        <taxon>Erythrobacteraceae</taxon>
        <taxon>Qipengyuania</taxon>
    </lineage>
</organism>
<evidence type="ECO:0000313" key="2">
    <source>
        <dbReference type="Proteomes" id="UP000290057"/>
    </source>
</evidence>
<evidence type="ECO:0000313" key="1">
    <source>
        <dbReference type="EMBL" id="BBI19331.1"/>
    </source>
</evidence>
<dbReference type="Proteomes" id="UP000290057">
    <property type="component" value="Chromosome"/>
</dbReference>
<reference evidence="1 2" key="1">
    <citation type="submission" date="2019-01" db="EMBL/GenBank/DDBJ databases">
        <title>Complete genome sequence of Erythrobacter flavus KJ5.</title>
        <authorList>
            <person name="Kanesaki Y."/>
            <person name="Brotosudarmo T."/>
            <person name="Moriuchi R."/>
            <person name="Awai K."/>
        </authorList>
    </citation>
    <scope>NUCLEOTIDE SEQUENCE [LARGE SCALE GENOMIC DNA]</scope>
    <source>
        <strain evidence="1 2">KJ5</strain>
    </source>
</reference>
<protein>
    <submittedName>
        <fullName evidence="1">Uncharacterized protein</fullName>
    </submittedName>
</protein>
<proteinExistence type="predicted"/>
<sequence length="174" mass="18688">MTMKQVKGAASYEGALLMCQNLAELTAYQLAGDQVLIPDGVGNASEFARSLILMPGVRPASTEMARGIAMLGTSALGVRCLDYPDGERIGDFTVLFAENGDAERFAAMRAWVDQDRGLYLIPGEDAAEAGEVSFKFDRGLRKVEQPWADEADRQRGLAEAMALLLAEGPESRAG</sequence>
<accession>A0A3T1CED3</accession>
<name>A0A3T1CED3_9SPHN</name>
<dbReference type="AlphaFoldDB" id="A0A3T1CED3"/>
<gene>
    <name evidence="1" type="ORF">EKJ_01780</name>
</gene>
<dbReference type="EMBL" id="AP019389">
    <property type="protein sequence ID" value="BBI19331.1"/>
    <property type="molecule type" value="Genomic_DNA"/>
</dbReference>
<keyword evidence="2" id="KW-1185">Reference proteome</keyword>